<evidence type="ECO:0000313" key="1">
    <source>
        <dbReference type="EMBL" id="CAH2066326.1"/>
    </source>
</evidence>
<keyword evidence="2" id="KW-1185">Reference proteome</keyword>
<gene>
    <name evidence="1" type="ORF">TAV2_LOCUS15533</name>
</gene>
<name>A0AAU9SMA5_THLAR</name>
<dbReference type="AlphaFoldDB" id="A0AAU9SMA5"/>
<sequence length="215" mass="23677">MWDQMKRGLEIRRRRSVDNNVSKRMVYMRTTSMFNEISRRQEIAMADTHDPHFFSITVSVQNPIDSLPTLEELPAPPPPLPPPPPWESMEPCSESKPALCCRKSPAFLAVADHRGSPDDGLPRRLEVVEASPGLLLLASADLMLLPPLPPLRSFSLLLLFAAILRRVCISFLFRHSSSDSAGNDVVLIKPVCRVVVVAASATADVPVVNEGFVSG</sequence>
<proteinExistence type="predicted"/>
<accession>A0AAU9SMA5</accession>
<dbReference type="Proteomes" id="UP000836841">
    <property type="component" value="Chromosome 5"/>
</dbReference>
<protein>
    <submittedName>
        <fullName evidence="1">Uncharacterized protein</fullName>
    </submittedName>
</protein>
<reference evidence="1 2" key="1">
    <citation type="submission" date="2022-03" db="EMBL/GenBank/DDBJ databases">
        <authorList>
            <person name="Nunn A."/>
            <person name="Chopra R."/>
            <person name="Nunn A."/>
            <person name="Contreras Garrido A."/>
        </authorList>
    </citation>
    <scope>NUCLEOTIDE SEQUENCE [LARGE SCALE GENOMIC DNA]</scope>
</reference>
<organism evidence="1 2">
    <name type="scientific">Thlaspi arvense</name>
    <name type="common">Field penny-cress</name>
    <dbReference type="NCBI Taxonomy" id="13288"/>
    <lineage>
        <taxon>Eukaryota</taxon>
        <taxon>Viridiplantae</taxon>
        <taxon>Streptophyta</taxon>
        <taxon>Embryophyta</taxon>
        <taxon>Tracheophyta</taxon>
        <taxon>Spermatophyta</taxon>
        <taxon>Magnoliopsida</taxon>
        <taxon>eudicotyledons</taxon>
        <taxon>Gunneridae</taxon>
        <taxon>Pentapetalae</taxon>
        <taxon>rosids</taxon>
        <taxon>malvids</taxon>
        <taxon>Brassicales</taxon>
        <taxon>Brassicaceae</taxon>
        <taxon>Thlaspideae</taxon>
        <taxon>Thlaspi</taxon>
    </lineage>
</organism>
<evidence type="ECO:0000313" key="2">
    <source>
        <dbReference type="Proteomes" id="UP000836841"/>
    </source>
</evidence>
<dbReference type="EMBL" id="OU466861">
    <property type="protein sequence ID" value="CAH2066326.1"/>
    <property type="molecule type" value="Genomic_DNA"/>
</dbReference>